<sequence length="290" mass="31984">MKVLVIGSTGMLGRAVMHEAHKRNINVAGIARKAADICIDITDEEALKTAVVTFGPQVIINCAAMTSLQACMRNPGEAYMINARSVASLSAISQQIEAYLVQISTDHYYIGDKDKKHTESDPVFLINEYARTKYAGEQFALTISNSLVVRTNIVGFRHINGQPTFVEGIIHALREKTPITLFEDFYTSSLDVLKFSSALFELIELRPKGILNVASHDVSNKAEFITALASKLDLSLDQTRMGSVKSLTDCIRAESIGLDVSKAEKLLGYRFPGFKEVIESLALYYGRLIK</sequence>
<dbReference type="Proteomes" id="UP000426246">
    <property type="component" value="Chromosome"/>
</dbReference>
<keyword evidence="3" id="KW-1185">Reference proteome</keyword>
<dbReference type="AlphaFoldDB" id="A0A6B8RDJ1"/>
<dbReference type="PANTHER" id="PTHR43242">
    <property type="entry name" value="NAD(P)-BINDING ROSSMANN-FOLD SUPERFAMILY PROTEIN"/>
    <property type="match status" value="1"/>
</dbReference>
<dbReference type="Gene3D" id="3.40.50.720">
    <property type="entry name" value="NAD(P)-binding Rossmann-like Domain"/>
    <property type="match status" value="1"/>
</dbReference>
<dbReference type="InterPro" id="IPR029903">
    <property type="entry name" value="RmlD-like-bd"/>
</dbReference>
<dbReference type="Pfam" id="PF04321">
    <property type="entry name" value="RmlD_sub_bind"/>
    <property type="match status" value="1"/>
</dbReference>
<dbReference type="KEGG" id="ppsc:EHS13_00605"/>
<evidence type="ECO:0000259" key="1">
    <source>
        <dbReference type="Pfam" id="PF04321"/>
    </source>
</evidence>
<dbReference type="Gene3D" id="3.90.25.10">
    <property type="entry name" value="UDP-galactose 4-epimerase, domain 1"/>
    <property type="match status" value="1"/>
</dbReference>
<accession>A0A6B8RDJ1</accession>
<protein>
    <submittedName>
        <fullName evidence="2">SDR family oxidoreductase</fullName>
    </submittedName>
</protein>
<dbReference type="InterPro" id="IPR036291">
    <property type="entry name" value="NAD(P)-bd_dom_sf"/>
</dbReference>
<organism evidence="2 3">
    <name type="scientific">Paenibacillus psychroresistens</name>
    <dbReference type="NCBI Taxonomy" id="1778678"/>
    <lineage>
        <taxon>Bacteria</taxon>
        <taxon>Bacillati</taxon>
        <taxon>Bacillota</taxon>
        <taxon>Bacilli</taxon>
        <taxon>Bacillales</taxon>
        <taxon>Paenibacillaceae</taxon>
        <taxon>Paenibacillus</taxon>
    </lineage>
</organism>
<dbReference type="PANTHER" id="PTHR43242:SF1">
    <property type="entry name" value="NAD(P)-BINDING ROSSMANN-FOLD SUPERFAMILY PROTEIN"/>
    <property type="match status" value="1"/>
</dbReference>
<dbReference type="CDD" id="cd05254">
    <property type="entry name" value="dTDP_HR_like_SDR_e"/>
    <property type="match status" value="1"/>
</dbReference>
<feature type="domain" description="RmlD-like substrate binding" evidence="1">
    <location>
        <begin position="1"/>
        <end position="279"/>
    </location>
</feature>
<reference evidence="3" key="1">
    <citation type="submission" date="2018-11" db="EMBL/GenBank/DDBJ databases">
        <title>Complete genome sequence of Paenibacillus sp. ML311-T8.</title>
        <authorList>
            <person name="Nam Y.-D."/>
            <person name="Kang J."/>
            <person name="Chung W.-H."/>
            <person name="Park Y.S."/>
        </authorList>
    </citation>
    <scope>NUCLEOTIDE SEQUENCE [LARGE SCALE GENOMIC DNA]</scope>
    <source>
        <strain evidence="3">ML311-T8</strain>
    </source>
</reference>
<dbReference type="EMBL" id="CP034235">
    <property type="protein sequence ID" value="QGQ93528.1"/>
    <property type="molecule type" value="Genomic_DNA"/>
</dbReference>
<gene>
    <name evidence="2" type="ORF">EHS13_00605</name>
</gene>
<dbReference type="OrthoDB" id="9785372at2"/>
<name>A0A6B8RDJ1_9BACL</name>
<dbReference type="SUPFAM" id="SSF51735">
    <property type="entry name" value="NAD(P)-binding Rossmann-fold domains"/>
    <property type="match status" value="1"/>
</dbReference>
<evidence type="ECO:0000313" key="2">
    <source>
        <dbReference type="EMBL" id="QGQ93528.1"/>
    </source>
</evidence>
<evidence type="ECO:0000313" key="3">
    <source>
        <dbReference type="Proteomes" id="UP000426246"/>
    </source>
</evidence>
<proteinExistence type="predicted"/>
<dbReference type="RefSeq" id="WP_155698384.1">
    <property type="nucleotide sequence ID" value="NZ_CP034235.1"/>
</dbReference>